<keyword evidence="1" id="KW-0808">Transferase</keyword>
<accession>A0A0P7XR85</accession>
<dbReference type="InterPro" id="IPR053259">
    <property type="entry name" value="Golvesin-related_Golgi"/>
</dbReference>
<name>A0A0P7XR85_9BACT</name>
<dbReference type="STRING" id="1305737.GCA_000526355_01752"/>
<dbReference type="PANTHER" id="PTHR32301">
    <property type="entry name" value="COUNTIN RECEPTOR CNR3-RELATED"/>
    <property type="match status" value="1"/>
</dbReference>
<dbReference type="EMBL" id="LJXT01000009">
    <property type="protein sequence ID" value="KPQ19468.1"/>
    <property type="molecule type" value="Genomic_DNA"/>
</dbReference>
<dbReference type="AlphaFoldDB" id="A0A0P7XR85"/>
<gene>
    <name evidence="1" type="ORF">HLUCCX10_02465</name>
</gene>
<dbReference type="PANTHER" id="PTHR32301:SF6">
    <property type="entry name" value="GOLVESIN-RELATED"/>
    <property type="match status" value="1"/>
</dbReference>
<protein>
    <submittedName>
        <fullName evidence="1">Sulfotransferase family</fullName>
    </submittedName>
</protein>
<evidence type="ECO:0000313" key="1">
    <source>
        <dbReference type="EMBL" id="KPQ19468.1"/>
    </source>
</evidence>
<proteinExistence type="predicted"/>
<dbReference type="PATRIC" id="fig|1305737.6.peg.1158"/>
<dbReference type="SUPFAM" id="SSF52540">
    <property type="entry name" value="P-loop containing nucleoside triphosphate hydrolases"/>
    <property type="match status" value="1"/>
</dbReference>
<dbReference type="OrthoDB" id="1407035at2"/>
<reference evidence="1 2" key="1">
    <citation type="submission" date="2015-09" db="EMBL/GenBank/DDBJ databases">
        <title>Identification and resolution of microdiversity through metagenomic sequencing of parallel consortia.</title>
        <authorList>
            <person name="Nelson W.C."/>
            <person name="Romine M.F."/>
            <person name="Lindemann S.R."/>
        </authorList>
    </citation>
    <scope>NUCLEOTIDE SEQUENCE [LARGE SCALE GENOMIC DNA]</scope>
    <source>
        <strain evidence="1">HL-49</strain>
    </source>
</reference>
<sequence length="268" mass="31698">MAKKFLKIRRSKPYQYLKDKFLYSRAYLQYKLRPYPKEVGENPIFIFNHIPKCGGTSLNIVLRKWFHMVRDYPPHDLQFPDPKDWEIAQSKFENSPPKIRNLKPFQIVAGHYHHPRNRFSKRIMPYAKYCNLKKITFVRNPLAQRLSLYKYGKRKGHQWVEGFSLEDYVLSEANFLARTLECDDSNFKKVLDSYFFVGITEEYDESIKKLGCALGKSSLGEIPHVNKTDSSSELTKLSQDIIEAFKEENKLDYMIYNYSCKIFDDQGN</sequence>
<dbReference type="Gene3D" id="3.40.50.300">
    <property type="entry name" value="P-loop containing nucleotide triphosphate hydrolases"/>
    <property type="match status" value="1"/>
</dbReference>
<evidence type="ECO:0000313" key="2">
    <source>
        <dbReference type="Proteomes" id="UP000050421"/>
    </source>
</evidence>
<dbReference type="GO" id="GO:0016740">
    <property type="term" value="F:transferase activity"/>
    <property type="evidence" value="ECO:0007669"/>
    <property type="project" value="UniProtKB-KW"/>
</dbReference>
<organism evidence="1 2">
    <name type="scientific">Algoriphagus marincola HL-49</name>
    <dbReference type="NCBI Taxonomy" id="1305737"/>
    <lineage>
        <taxon>Bacteria</taxon>
        <taxon>Pseudomonadati</taxon>
        <taxon>Bacteroidota</taxon>
        <taxon>Cytophagia</taxon>
        <taxon>Cytophagales</taxon>
        <taxon>Cyclobacteriaceae</taxon>
        <taxon>Algoriphagus</taxon>
    </lineage>
</organism>
<comment type="caution">
    <text evidence="1">The sequence shown here is derived from an EMBL/GenBank/DDBJ whole genome shotgun (WGS) entry which is preliminary data.</text>
</comment>
<dbReference type="eggNOG" id="ENOG5030IXE">
    <property type="taxonomic scope" value="Bacteria"/>
</dbReference>
<dbReference type="Proteomes" id="UP000050421">
    <property type="component" value="Unassembled WGS sequence"/>
</dbReference>
<dbReference type="InterPro" id="IPR027417">
    <property type="entry name" value="P-loop_NTPase"/>
</dbReference>